<feature type="non-terminal residue" evidence="2">
    <location>
        <position position="213"/>
    </location>
</feature>
<dbReference type="AlphaFoldDB" id="B7QMT0"/>
<reference evidence="2 4" key="1">
    <citation type="submission" date="2008-03" db="EMBL/GenBank/DDBJ databases">
        <title>Annotation of Ixodes scapularis.</title>
        <authorList>
            <consortium name="Ixodes scapularis Genome Project Consortium"/>
            <person name="Caler E."/>
            <person name="Hannick L.I."/>
            <person name="Bidwell S."/>
            <person name="Joardar V."/>
            <person name="Thiagarajan M."/>
            <person name="Amedeo P."/>
            <person name="Galinsky K.J."/>
            <person name="Schobel S."/>
            <person name="Inman J."/>
            <person name="Hostetler J."/>
            <person name="Miller J."/>
            <person name="Hammond M."/>
            <person name="Megy K."/>
            <person name="Lawson D."/>
            <person name="Kodira C."/>
            <person name="Sutton G."/>
            <person name="Meyer J."/>
            <person name="Hill C.A."/>
            <person name="Birren B."/>
            <person name="Nene V."/>
            <person name="Collins F."/>
            <person name="Alarcon-Chaidez F."/>
            <person name="Wikel S."/>
            <person name="Strausberg R."/>
        </authorList>
    </citation>
    <scope>NUCLEOTIDE SEQUENCE [LARGE SCALE GENOMIC DNA]</scope>
    <source>
        <strain evidence="4">Wikel</strain>
        <strain evidence="2">Wikel colony</strain>
    </source>
</reference>
<dbReference type="EMBL" id="ABJB010464161">
    <property type="status" value="NOT_ANNOTATED_CDS"/>
    <property type="molecule type" value="Genomic_DNA"/>
</dbReference>
<feature type="region of interest" description="Disordered" evidence="1">
    <location>
        <begin position="1"/>
        <end position="61"/>
    </location>
</feature>
<dbReference type="VEuPathDB" id="VectorBase:ISCW015389"/>
<dbReference type="EnsemblMetazoa" id="ISCW015389-RA">
    <property type="protein sequence ID" value="ISCW015389-PA"/>
    <property type="gene ID" value="ISCW015389"/>
</dbReference>
<feature type="non-terminal residue" evidence="2">
    <location>
        <position position="1"/>
    </location>
</feature>
<reference evidence="3" key="2">
    <citation type="submission" date="2020-05" db="UniProtKB">
        <authorList>
            <consortium name="EnsemblMetazoa"/>
        </authorList>
    </citation>
    <scope>IDENTIFICATION</scope>
    <source>
        <strain evidence="3">wikel</strain>
    </source>
</reference>
<dbReference type="EMBL" id="DS972972">
    <property type="protein sequence ID" value="EEC20152.1"/>
    <property type="molecule type" value="Genomic_DNA"/>
</dbReference>
<dbReference type="EMBL" id="ABJB010920598">
    <property type="status" value="NOT_ANNOTATED_CDS"/>
    <property type="molecule type" value="Genomic_DNA"/>
</dbReference>
<keyword evidence="4" id="KW-1185">Reference proteome</keyword>
<dbReference type="Proteomes" id="UP000001555">
    <property type="component" value="Unassembled WGS sequence"/>
</dbReference>
<sequence>PSARPTWARPSGPACTSRCPSWPPTRPSLRVSPQSTTSRFEAPVGSTRRVRAASTTSPTKGAWALRSTRRSRRCRTAFWSSSASRRRLKCTGPPKNLIQPTQTQRTTFSSPPPDPHLSARNPYTSLLFFRSNKTKKRKKKILLGAIWWERLLSKTLLVDSCKQILSSPLLVSLAVKRHFYAFWGLAKENRLLLLLLLLLMKAGGDLSNKKKLR</sequence>
<dbReference type="InParanoid" id="B7QMT0"/>
<gene>
    <name evidence="2" type="ORF">IscW_ISCW015389</name>
</gene>
<protein>
    <submittedName>
        <fullName evidence="2 3">Uncharacterized protein</fullName>
    </submittedName>
</protein>
<proteinExistence type="predicted"/>
<feature type="compositionally biased region" description="Polar residues" evidence="1">
    <location>
        <begin position="98"/>
        <end position="109"/>
    </location>
</feature>
<evidence type="ECO:0000313" key="2">
    <source>
        <dbReference type="EMBL" id="EEC20152.1"/>
    </source>
</evidence>
<name>B7QMT0_IXOSC</name>
<organism>
    <name type="scientific">Ixodes scapularis</name>
    <name type="common">Black-legged tick</name>
    <name type="synonym">Deer tick</name>
    <dbReference type="NCBI Taxonomy" id="6945"/>
    <lineage>
        <taxon>Eukaryota</taxon>
        <taxon>Metazoa</taxon>
        <taxon>Ecdysozoa</taxon>
        <taxon>Arthropoda</taxon>
        <taxon>Chelicerata</taxon>
        <taxon>Arachnida</taxon>
        <taxon>Acari</taxon>
        <taxon>Parasitiformes</taxon>
        <taxon>Ixodida</taxon>
        <taxon>Ixodoidea</taxon>
        <taxon>Ixodidae</taxon>
        <taxon>Ixodinae</taxon>
        <taxon>Ixodes</taxon>
    </lineage>
</organism>
<evidence type="ECO:0000256" key="1">
    <source>
        <dbReference type="SAM" id="MobiDB-lite"/>
    </source>
</evidence>
<dbReference type="HOGENOM" id="CLU_1297237_0_0_1"/>
<evidence type="ECO:0000313" key="4">
    <source>
        <dbReference type="Proteomes" id="UP000001555"/>
    </source>
</evidence>
<dbReference type="PaxDb" id="6945-B7QMT0"/>
<accession>B7QMT0</accession>
<feature type="region of interest" description="Disordered" evidence="1">
    <location>
        <begin position="85"/>
        <end position="115"/>
    </location>
</feature>
<dbReference type="VEuPathDB" id="VectorBase:ISCI015389"/>
<evidence type="ECO:0000313" key="3">
    <source>
        <dbReference type="EnsemblMetazoa" id="ISCW015389-PA"/>
    </source>
</evidence>